<sequence>MEGGSGGGDQFVRLGFTQYCGWGTEAVEGIILNFSTPEEVHFSNEAFAKMNKLRLLRVCNLHCSGGFEYFFQKGVHFSLEEFVEMNKVRVIKDCSMRHSEEFNYLSNELRCLKWHGYPAKSMPLSFHPKHLVELHMCCSRIEQLWKTKV</sequence>
<keyword evidence="4" id="KW-1185">Reference proteome</keyword>
<organism evidence="3 4">
    <name type="scientific">Liquidambar formosana</name>
    <name type="common">Formosan gum</name>
    <dbReference type="NCBI Taxonomy" id="63359"/>
    <lineage>
        <taxon>Eukaryota</taxon>
        <taxon>Viridiplantae</taxon>
        <taxon>Streptophyta</taxon>
        <taxon>Embryophyta</taxon>
        <taxon>Tracheophyta</taxon>
        <taxon>Spermatophyta</taxon>
        <taxon>Magnoliopsida</taxon>
        <taxon>eudicotyledons</taxon>
        <taxon>Gunneridae</taxon>
        <taxon>Pentapetalae</taxon>
        <taxon>Saxifragales</taxon>
        <taxon>Altingiaceae</taxon>
        <taxon>Liquidambar</taxon>
    </lineage>
</organism>
<dbReference type="AlphaFoldDB" id="A0AAP0R6C5"/>
<evidence type="ECO:0000313" key="3">
    <source>
        <dbReference type="EMBL" id="KAK9269849.1"/>
    </source>
</evidence>
<reference evidence="3 4" key="1">
    <citation type="journal article" date="2024" name="Plant J.">
        <title>Genome sequences and population genomics reveal climatic adaptation and genomic divergence between two closely related sweetgum species.</title>
        <authorList>
            <person name="Xu W.Q."/>
            <person name="Ren C.Q."/>
            <person name="Zhang X.Y."/>
            <person name="Comes H.P."/>
            <person name="Liu X.H."/>
            <person name="Li Y.G."/>
            <person name="Kettle C.J."/>
            <person name="Jalonen R."/>
            <person name="Gaisberger H."/>
            <person name="Ma Y.Z."/>
            <person name="Qiu Y.X."/>
        </authorList>
    </citation>
    <scope>NUCLEOTIDE SEQUENCE [LARGE SCALE GENOMIC DNA]</scope>
    <source>
        <strain evidence="3">Hangzhou</strain>
    </source>
</reference>
<evidence type="ECO:0000256" key="1">
    <source>
        <dbReference type="ARBA" id="ARBA00022614"/>
    </source>
</evidence>
<accession>A0AAP0R6C5</accession>
<comment type="caution">
    <text evidence="3">The sequence shown here is derived from an EMBL/GenBank/DDBJ whole genome shotgun (WGS) entry which is preliminary data.</text>
</comment>
<dbReference type="PANTHER" id="PTHR11017:SF573">
    <property type="entry name" value="ADP-RIBOSYL CYCLASE_CYCLIC ADP-RIBOSE HYDROLASE"/>
    <property type="match status" value="1"/>
</dbReference>
<evidence type="ECO:0000256" key="2">
    <source>
        <dbReference type="ARBA" id="ARBA00022737"/>
    </source>
</evidence>
<gene>
    <name evidence="3" type="ORF">L1049_025422</name>
</gene>
<proteinExistence type="predicted"/>
<dbReference type="EMBL" id="JBBPBK010000014">
    <property type="protein sequence ID" value="KAK9269849.1"/>
    <property type="molecule type" value="Genomic_DNA"/>
</dbReference>
<dbReference type="PANTHER" id="PTHR11017">
    <property type="entry name" value="LEUCINE-RICH REPEAT-CONTAINING PROTEIN"/>
    <property type="match status" value="1"/>
</dbReference>
<protein>
    <submittedName>
        <fullName evidence="3">Uncharacterized protein</fullName>
    </submittedName>
</protein>
<keyword evidence="2" id="KW-0677">Repeat</keyword>
<dbReference type="InterPro" id="IPR044974">
    <property type="entry name" value="Disease_R_plants"/>
</dbReference>
<dbReference type="InterPro" id="IPR011713">
    <property type="entry name" value="Leu-rich_rpt_3"/>
</dbReference>
<name>A0AAP0R6C5_LIQFO</name>
<dbReference type="Pfam" id="PF07725">
    <property type="entry name" value="LRR_3"/>
    <property type="match status" value="1"/>
</dbReference>
<evidence type="ECO:0000313" key="4">
    <source>
        <dbReference type="Proteomes" id="UP001415857"/>
    </source>
</evidence>
<dbReference type="Proteomes" id="UP001415857">
    <property type="component" value="Unassembled WGS sequence"/>
</dbReference>
<keyword evidence="1" id="KW-0433">Leucine-rich repeat</keyword>
<dbReference type="GO" id="GO:0006952">
    <property type="term" value="P:defense response"/>
    <property type="evidence" value="ECO:0007669"/>
    <property type="project" value="InterPro"/>
</dbReference>